<dbReference type="InterPro" id="IPR050347">
    <property type="entry name" value="Bact_Beta-galactosidase"/>
</dbReference>
<dbReference type="GO" id="GO:0009341">
    <property type="term" value="C:beta-galactosidase complex"/>
    <property type="evidence" value="ECO:0007669"/>
    <property type="project" value="InterPro"/>
</dbReference>
<dbReference type="InterPro" id="IPR023230">
    <property type="entry name" value="Glyco_hydro_2_CS"/>
</dbReference>
<dbReference type="Gene3D" id="2.70.98.10">
    <property type="match status" value="1"/>
</dbReference>
<comment type="similarity">
    <text evidence="2 8">Belongs to the glycosyl hydrolase 2 family.</text>
</comment>
<dbReference type="InterPro" id="IPR036156">
    <property type="entry name" value="Beta-gal/glucu_dom_sf"/>
</dbReference>
<accession>A0A1I3FER3</accession>
<evidence type="ECO:0000256" key="4">
    <source>
        <dbReference type="ARBA" id="ARBA00013303"/>
    </source>
</evidence>
<dbReference type="InterPro" id="IPR006104">
    <property type="entry name" value="Glyco_hydro_2_N"/>
</dbReference>
<dbReference type="Pfam" id="PF02836">
    <property type="entry name" value="Glyco_hydro_2_C"/>
    <property type="match status" value="1"/>
</dbReference>
<evidence type="ECO:0000313" key="10">
    <source>
        <dbReference type="EMBL" id="SFI09694.1"/>
    </source>
</evidence>
<feature type="domain" description="Beta galactosidase small chain/" evidence="9">
    <location>
        <begin position="761"/>
        <end position="1049"/>
    </location>
</feature>
<dbReference type="Proteomes" id="UP000183639">
    <property type="component" value="Unassembled WGS sequence"/>
</dbReference>
<dbReference type="GO" id="GO:0005990">
    <property type="term" value="P:lactose catabolic process"/>
    <property type="evidence" value="ECO:0007669"/>
    <property type="project" value="TreeGrafter"/>
</dbReference>
<evidence type="ECO:0000256" key="3">
    <source>
        <dbReference type="ARBA" id="ARBA00012756"/>
    </source>
</evidence>
<dbReference type="PANTHER" id="PTHR46323">
    <property type="entry name" value="BETA-GALACTOSIDASE"/>
    <property type="match status" value="1"/>
</dbReference>
<dbReference type="Gene3D" id="2.60.120.260">
    <property type="entry name" value="Galactose-binding domain-like"/>
    <property type="match status" value="1"/>
</dbReference>
<protein>
    <recommendedName>
        <fullName evidence="4 8">Beta-galactosidase</fullName>
        <ecNumber evidence="3 8">3.2.1.23</ecNumber>
    </recommendedName>
    <alternativeName>
        <fullName evidence="7 8">Lactase</fullName>
    </alternativeName>
</protein>
<dbReference type="InterPro" id="IPR004199">
    <property type="entry name" value="B-gal_small/dom_5"/>
</dbReference>
<dbReference type="GO" id="GO:0030246">
    <property type="term" value="F:carbohydrate binding"/>
    <property type="evidence" value="ECO:0007669"/>
    <property type="project" value="InterPro"/>
</dbReference>
<dbReference type="InterPro" id="IPR014718">
    <property type="entry name" value="GH-type_carb-bd"/>
</dbReference>
<dbReference type="EC" id="3.2.1.23" evidence="3 8"/>
<dbReference type="InterPro" id="IPR006103">
    <property type="entry name" value="Glyco_hydro_2_cat"/>
</dbReference>
<dbReference type="SUPFAM" id="SSF51445">
    <property type="entry name" value="(Trans)glycosidases"/>
    <property type="match status" value="1"/>
</dbReference>
<dbReference type="SUPFAM" id="SSF49303">
    <property type="entry name" value="beta-Galactosidase/glucuronidase domain"/>
    <property type="match status" value="2"/>
</dbReference>
<keyword evidence="5 8" id="KW-0378">Hydrolase</keyword>
<dbReference type="SUPFAM" id="SSF74650">
    <property type="entry name" value="Galactose mutarotase-like"/>
    <property type="match status" value="1"/>
</dbReference>
<dbReference type="AlphaFoldDB" id="A0A1I3FER3"/>
<dbReference type="PRINTS" id="PR00132">
    <property type="entry name" value="GLHYDRLASE2"/>
</dbReference>
<dbReference type="InterPro" id="IPR006101">
    <property type="entry name" value="Glyco_hydro_2"/>
</dbReference>
<dbReference type="Pfam" id="PF02837">
    <property type="entry name" value="Glyco_hydro_2_N"/>
    <property type="match status" value="1"/>
</dbReference>
<dbReference type="GO" id="GO:0004565">
    <property type="term" value="F:beta-galactosidase activity"/>
    <property type="evidence" value="ECO:0007669"/>
    <property type="project" value="UniProtKB-EC"/>
</dbReference>
<keyword evidence="6 8" id="KW-0326">Glycosidase</keyword>
<evidence type="ECO:0000256" key="7">
    <source>
        <dbReference type="ARBA" id="ARBA00032230"/>
    </source>
</evidence>
<organism evidence="10 11">
    <name type="scientific">Selenomonas ruminantium</name>
    <dbReference type="NCBI Taxonomy" id="971"/>
    <lineage>
        <taxon>Bacteria</taxon>
        <taxon>Bacillati</taxon>
        <taxon>Bacillota</taxon>
        <taxon>Negativicutes</taxon>
        <taxon>Selenomonadales</taxon>
        <taxon>Selenomonadaceae</taxon>
        <taxon>Selenomonas</taxon>
    </lineage>
</organism>
<evidence type="ECO:0000313" key="11">
    <source>
        <dbReference type="Proteomes" id="UP000183639"/>
    </source>
</evidence>
<dbReference type="InterPro" id="IPR032312">
    <property type="entry name" value="LacZ_4"/>
</dbReference>
<dbReference type="EMBL" id="FOQK01000014">
    <property type="protein sequence ID" value="SFI09694.1"/>
    <property type="molecule type" value="Genomic_DNA"/>
</dbReference>
<evidence type="ECO:0000259" key="9">
    <source>
        <dbReference type="SMART" id="SM01038"/>
    </source>
</evidence>
<dbReference type="PANTHER" id="PTHR46323:SF2">
    <property type="entry name" value="BETA-GALACTOSIDASE"/>
    <property type="match status" value="1"/>
</dbReference>
<dbReference type="InterPro" id="IPR011013">
    <property type="entry name" value="Gal_mutarotase_sf_dom"/>
</dbReference>
<comment type="catalytic activity">
    <reaction evidence="1 8">
        <text>Hydrolysis of terminal non-reducing beta-D-galactose residues in beta-D-galactosides.</text>
        <dbReference type="EC" id="3.2.1.23"/>
    </reaction>
</comment>
<dbReference type="InterPro" id="IPR006102">
    <property type="entry name" value="Ig-like_GH2"/>
</dbReference>
<dbReference type="Pfam" id="PF02929">
    <property type="entry name" value="Bgal_small_N"/>
    <property type="match status" value="1"/>
</dbReference>
<dbReference type="Pfam" id="PF00703">
    <property type="entry name" value="Glyco_hydro_2"/>
    <property type="match status" value="1"/>
</dbReference>
<dbReference type="InterPro" id="IPR023232">
    <property type="entry name" value="Glyco_hydro_2_AS"/>
</dbReference>
<dbReference type="PROSITE" id="PS00608">
    <property type="entry name" value="GLYCOSYL_HYDROL_F2_2"/>
    <property type="match status" value="1"/>
</dbReference>
<evidence type="ECO:0000256" key="8">
    <source>
        <dbReference type="RuleBase" id="RU361154"/>
    </source>
</evidence>
<evidence type="ECO:0000256" key="5">
    <source>
        <dbReference type="ARBA" id="ARBA00022801"/>
    </source>
</evidence>
<dbReference type="OrthoDB" id="9762066at2"/>
<dbReference type="InterPro" id="IPR013783">
    <property type="entry name" value="Ig-like_fold"/>
</dbReference>
<evidence type="ECO:0000256" key="1">
    <source>
        <dbReference type="ARBA" id="ARBA00001412"/>
    </source>
</evidence>
<name>A0A1I3FER3_SELRU</name>
<dbReference type="Pfam" id="PF16353">
    <property type="entry name" value="LacZ_4"/>
    <property type="match status" value="1"/>
</dbReference>
<evidence type="ECO:0000256" key="6">
    <source>
        <dbReference type="ARBA" id="ARBA00023295"/>
    </source>
</evidence>
<proteinExistence type="inferred from homology"/>
<dbReference type="Gene3D" id="2.60.40.10">
    <property type="entry name" value="Immunoglobulins"/>
    <property type="match status" value="2"/>
</dbReference>
<dbReference type="InterPro" id="IPR008979">
    <property type="entry name" value="Galactose-bd-like_sf"/>
</dbReference>
<dbReference type="InterPro" id="IPR017853">
    <property type="entry name" value="GH"/>
</dbReference>
<dbReference type="SUPFAM" id="SSF49785">
    <property type="entry name" value="Galactose-binding domain-like"/>
    <property type="match status" value="1"/>
</dbReference>
<dbReference type="SMART" id="SM01038">
    <property type="entry name" value="Bgal_small_N"/>
    <property type="match status" value="1"/>
</dbReference>
<evidence type="ECO:0000256" key="2">
    <source>
        <dbReference type="ARBA" id="ARBA00007401"/>
    </source>
</evidence>
<sequence>MADQKFTVERLADPTFFQENRLPAHSDHAFYADVAEMARGESSFCRTLNGLWHFHFAKNLALRPQGFEAVDFDCRSWDTIRVPAHLQLEGYGRPQYTNQTYPWDGHEAVTPGQVPQRENPVGSYVKYFVLPAGWENAFISFKGAESALAVWLNGHYVGYSEDSFTPADFDLTPYLVAGENKLAVQVYRFSSGSWLEDQDFWRFSGLFRDVVLYTKPVVHAEDIWLKAVPQHGYQDGCLSLDFKWRTAEKKTITVEVLAPTGQKVLTKRQELTGQTSHFEAEIDNVALWSAEHPHLYPLVVSVYDAEEVLQEVIPLQAGFREFKLEDTLMKINGQRIVFKGVNRHEFDCYSGRAMDPASFEQDIITMKRNNINALRCSHYPNSSYIYELCDRYGLYVIDETNLETHGTWQKNGVLARDENTLPDDHDEWQAVILDRAKSMLERDKNHPSIIIWSCGNESCGGKDIYAMSEYFRKTDPSRLVHYESIFWDRRYNDTSDMESQMYPKAADIKAFLQEHRDKPFLCCEYTHSMGNSNGGMHKYTELTETEPLYQGGFIWDFVDQALWHKDRYGHDALGYGGDFGDRSTDYNFSGDGILFADRRPTTKLQDVKFNYQDFTLAVDAEKVVISNKSLFTDLAEYDLQLTLALDGRVLWQKTLPAPAAAPGQSATVSLAELPLTDTGEECVTASLQLREDKPWAARGHEVAFGQGIWTVDEVELPAAAEAVECTDFGTEERSLHYQPQESLHTYTDKPLHIVQGDINLGVQGEGFEILFSSAQGALVSYKHNGVELIEEMPRPSFWRAPVDNDYGSRRDFAVAQWKLASLYRRCVKKEMRQEGGEWTEYNWFGQLGIKEYEARKISVRFTYELATQPAASCRITYTVCKDGSLKTELDYEKVEGLPEIPDFAMVFTLPADYDRIRFYGYGPLDNYADRQQGAKLGIYETKVKEEVEPYLLPQECGNHGGIRWFEVTDNRGRGVRISGDTPFAASALPYSAHELENARHGYDLPAVHHTFLRASLGQCGVGGDDTWGAPVLDEYTVKNDSKHFGFYFKGI</sequence>
<dbReference type="PROSITE" id="PS00719">
    <property type="entry name" value="GLYCOSYL_HYDROL_F2_1"/>
    <property type="match status" value="1"/>
</dbReference>
<reference evidence="10 11" key="1">
    <citation type="submission" date="2016-10" db="EMBL/GenBank/DDBJ databases">
        <authorList>
            <person name="de Groot N.N."/>
        </authorList>
    </citation>
    <scope>NUCLEOTIDE SEQUENCE [LARGE SCALE GENOMIC DNA]</scope>
    <source>
        <strain evidence="10 11">Z108</strain>
    </source>
</reference>
<dbReference type="RefSeq" id="WP_075444056.1">
    <property type="nucleotide sequence ID" value="NZ_FOQK01000014.1"/>
</dbReference>
<dbReference type="Gene3D" id="3.20.20.80">
    <property type="entry name" value="Glycosidases"/>
    <property type="match status" value="1"/>
</dbReference>
<gene>
    <name evidence="10" type="ORF">SAMN04487861_11478</name>
</gene>